<dbReference type="PROSITE" id="PS50088">
    <property type="entry name" value="ANK_REPEAT"/>
    <property type="match status" value="3"/>
</dbReference>
<proteinExistence type="predicted"/>
<protein>
    <submittedName>
        <fullName evidence="2">Ankyrin repeat-containing domain protein</fullName>
    </submittedName>
</protein>
<keyword evidence="3" id="KW-1185">Reference proteome</keyword>
<feature type="non-terminal residue" evidence="2">
    <location>
        <position position="138"/>
    </location>
</feature>
<evidence type="ECO:0000256" key="1">
    <source>
        <dbReference type="PROSITE-ProRule" id="PRU00023"/>
    </source>
</evidence>
<dbReference type="PANTHER" id="PTHR22677:SF4">
    <property type="entry name" value="USHER SYNDROME TYPE-1G PROTEIN-LIKE PROTEIN"/>
    <property type="match status" value="1"/>
</dbReference>
<sequence length="138" mass="15040">RSPSQKAIELEKLEMIELLIEVGADVNGEPAWDSGATALQIAAAKGIIGVAKRLIDLGAHVNAPGACKNGRTALEAAAEHGKIDMVQLLLSCGADTQLEERGRRQFIRATQLATREGHATTARLLRNWREWSEQEEEM</sequence>
<comment type="caution">
    <text evidence="2">The sequence shown here is derived from an EMBL/GenBank/DDBJ whole genome shotgun (WGS) entry which is preliminary data.</text>
</comment>
<dbReference type="AlphaFoldDB" id="A0AA39ZS92"/>
<gene>
    <name evidence="2" type="ORF">B0H67DRAFT_443632</name>
</gene>
<evidence type="ECO:0000313" key="2">
    <source>
        <dbReference type="EMBL" id="KAK0702730.1"/>
    </source>
</evidence>
<accession>A0AA39ZS92</accession>
<dbReference type="PROSITE" id="PS50297">
    <property type="entry name" value="ANK_REP_REGION"/>
    <property type="match status" value="2"/>
</dbReference>
<dbReference type="Pfam" id="PF12796">
    <property type="entry name" value="Ank_2"/>
    <property type="match status" value="1"/>
</dbReference>
<dbReference type="SMART" id="SM00248">
    <property type="entry name" value="ANK"/>
    <property type="match status" value="2"/>
</dbReference>
<dbReference type="InterPro" id="IPR036770">
    <property type="entry name" value="Ankyrin_rpt-contain_sf"/>
</dbReference>
<dbReference type="PANTHER" id="PTHR22677">
    <property type="entry name" value="ANKYRIN REPEAT DOMAIN-CONTAINING PROTEIN 60"/>
    <property type="match status" value="1"/>
</dbReference>
<dbReference type="SUPFAM" id="SSF48403">
    <property type="entry name" value="Ankyrin repeat"/>
    <property type="match status" value="1"/>
</dbReference>
<dbReference type="Proteomes" id="UP001172102">
    <property type="component" value="Unassembled WGS sequence"/>
</dbReference>
<feature type="non-terminal residue" evidence="2">
    <location>
        <position position="1"/>
    </location>
</feature>
<feature type="repeat" description="ANK" evidence="1">
    <location>
        <begin position="34"/>
        <end position="66"/>
    </location>
</feature>
<dbReference type="InterPro" id="IPR039323">
    <property type="entry name" value="ANKRD_45/46/60"/>
</dbReference>
<dbReference type="InterPro" id="IPR002110">
    <property type="entry name" value="Ankyrin_rpt"/>
</dbReference>
<organism evidence="2 3">
    <name type="scientific">Lasiosphaeris hirsuta</name>
    <dbReference type="NCBI Taxonomy" id="260670"/>
    <lineage>
        <taxon>Eukaryota</taxon>
        <taxon>Fungi</taxon>
        <taxon>Dikarya</taxon>
        <taxon>Ascomycota</taxon>
        <taxon>Pezizomycotina</taxon>
        <taxon>Sordariomycetes</taxon>
        <taxon>Sordariomycetidae</taxon>
        <taxon>Sordariales</taxon>
        <taxon>Lasiosphaeriaceae</taxon>
        <taxon>Lasiosphaeris</taxon>
    </lineage>
</organism>
<evidence type="ECO:0000313" key="3">
    <source>
        <dbReference type="Proteomes" id="UP001172102"/>
    </source>
</evidence>
<keyword evidence="1" id="KW-0040">ANK repeat</keyword>
<reference evidence="2" key="1">
    <citation type="submission" date="2023-06" db="EMBL/GenBank/DDBJ databases">
        <title>Genome-scale phylogeny and comparative genomics of the fungal order Sordariales.</title>
        <authorList>
            <consortium name="Lawrence Berkeley National Laboratory"/>
            <person name="Hensen N."/>
            <person name="Bonometti L."/>
            <person name="Westerberg I."/>
            <person name="Brannstrom I.O."/>
            <person name="Guillou S."/>
            <person name="Cros-Aarteil S."/>
            <person name="Calhoun S."/>
            <person name="Haridas S."/>
            <person name="Kuo A."/>
            <person name="Mondo S."/>
            <person name="Pangilinan J."/>
            <person name="Riley R."/>
            <person name="Labutti K."/>
            <person name="Andreopoulos B."/>
            <person name="Lipzen A."/>
            <person name="Chen C."/>
            <person name="Yanf M."/>
            <person name="Daum C."/>
            <person name="Ng V."/>
            <person name="Clum A."/>
            <person name="Steindorff A."/>
            <person name="Ohm R."/>
            <person name="Martin F."/>
            <person name="Silar P."/>
            <person name="Natvig D."/>
            <person name="Lalanne C."/>
            <person name="Gautier V."/>
            <person name="Ament-Velasquez S.L."/>
            <person name="Kruys A."/>
            <person name="Hutchinson M.I."/>
            <person name="Powell A.J."/>
            <person name="Barry K."/>
            <person name="Miller A.N."/>
            <person name="Grigoriev I.V."/>
            <person name="Debuchy R."/>
            <person name="Gladieux P."/>
            <person name="Thoren M.H."/>
            <person name="Johannesson H."/>
        </authorList>
    </citation>
    <scope>NUCLEOTIDE SEQUENCE</scope>
    <source>
        <strain evidence="2">SMH4607-1</strain>
    </source>
</reference>
<feature type="repeat" description="ANK" evidence="1">
    <location>
        <begin position="69"/>
        <end position="101"/>
    </location>
</feature>
<dbReference type="Gene3D" id="1.25.40.20">
    <property type="entry name" value="Ankyrin repeat-containing domain"/>
    <property type="match status" value="1"/>
</dbReference>
<dbReference type="EMBL" id="JAUKUA010000008">
    <property type="protein sequence ID" value="KAK0702730.1"/>
    <property type="molecule type" value="Genomic_DNA"/>
</dbReference>
<name>A0AA39ZS92_9PEZI</name>
<feature type="repeat" description="ANK" evidence="1">
    <location>
        <begin position="1"/>
        <end position="31"/>
    </location>
</feature>